<keyword evidence="2" id="KW-1185">Reference proteome</keyword>
<evidence type="ECO:0000313" key="1">
    <source>
        <dbReference type="EMBL" id="KAK1497964.1"/>
    </source>
</evidence>
<dbReference type="GeneID" id="85407861"/>
<dbReference type="RefSeq" id="XP_060381677.1">
    <property type="nucleotide sequence ID" value="XM_060523623.1"/>
</dbReference>
<dbReference type="Proteomes" id="UP001227543">
    <property type="component" value="Unassembled WGS sequence"/>
</dbReference>
<evidence type="ECO:0000313" key="2">
    <source>
        <dbReference type="Proteomes" id="UP001227543"/>
    </source>
</evidence>
<organism evidence="1 2">
    <name type="scientific">Colletotrichum tamarilloi</name>
    <dbReference type="NCBI Taxonomy" id="1209934"/>
    <lineage>
        <taxon>Eukaryota</taxon>
        <taxon>Fungi</taxon>
        <taxon>Dikarya</taxon>
        <taxon>Ascomycota</taxon>
        <taxon>Pezizomycotina</taxon>
        <taxon>Sordariomycetes</taxon>
        <taxon>Hypocreomycetidae</taxon>
        <taxon>Glomerellales</taxon>
        <taxon>Glomerellaceae</taxon>
        <taxon>Colletotrichum</taxon>
        <taxon>Colletotrichum acutatum species complex</taxon>
    </lineage>
</organism>
<dbReference type="EMBL" id="MLFU01000024">
    <property type="protein sequence ID" value="KAK1497964.1"/>
    <property type="molecule type" value="Genomic_DNA"/>
</dbReference>
<reference evidence="1 2" key="1">
    <citation type="submission" date="2016-10" db="EMBL/GenBank/DDBJ databases">
        <title>The genome sequence of Colletotrichum fioriniae PJ7.</title>
        <authorList>
            <person name="Baroncelli R."/>
        </authorList>
    </citation>
    <scope>NUCLEOTIDE SEQUENCE [LARGE SCALE GENOMIC DNA]</scope>
    <source>
        <strain evidence="1 2">Tom-12</strain>
    </source>
</reference>
<comment type="caution">
    <text evidence="1">The sequence shown here is derived from an EMBL/GenBank/DDBJ whole genome shotgun (WGS) entry which is preliminary data.</text>
</comment>
<sequence length="86" mass="9430">MLSRVVGPRDSVWNGNGSVLTEAICKTPRSITDASCKQVKTRKEPHLEHTAALDLDSDDESHVATGRSRAWHHFSRVDHLANVGLG</sequence>
<gene>
    <name evidence="1" type="ORF">CTAM01_07601</name>
</gene>
<proteinExistence type="predicted"/>
<accession>A0ABQ9R8D8</accession>
<name>A0ABQ9R8D8_9PEZI</name>
<protein>
    <submittedName>
        <fullName evidence="1">Uncharacterized protein</fullName>
    </submittedName>
</protein>